<name>A0ACC5RC00_9HYPH</name>
<reference evidence="1" key="1">
    <citation type="submission" date="2021-01" db="EMBL/GenBank/DDBJ databases">
        <authorList>
            <person name="Sun Q."/>
        </authorList>
    </citation>
    <scope>NUCLEOTIDE SEQUENCE</scope>
    <source>
        <strain evidence="1">YIM B02566</strain>
    </source>
</reference>
<gene>
    <name evidence="1" type="ORF">JHL16_27420</name>
</gene>
<proteinExistence type="predicted"/>
<evidence type="ECO:0000313" key="1">
    <source>
        <dbReference type="EMBL" id="MBK1870124.1"/>
    </source>
</evidence>
<keyword evidence="1" id="KW-0808">Transferase</keyword>
<evidence type="ECO:0000313" key="2">
    <source>
        <dbReference type="Proteomes" id="UP000616151"/>
    </source>
</evidence>
<dbReference type="Proteomes" id="UP000616151">
    <property type="component" value="Unassembled WGS sequence"/>
</dbReference>
<protein>
    <submittedName>
        <fullName evidence="1">TlyA family RNA methyltransferase</fullName>
    </submittedName>
</protein>
<accession>A0ACC5RC00</accession>
<sequence>MRETAEGCRGAHREDHAQGGWHAFRHGTSGRGVSRERLDEALVARGLYPTRSRARDAVKRGTVKVDGITATKPAQPIAAEAVLSIADEARTYVARSALKLKHALAHFELSPEGLNCLDIGASTGGFTEVLLESGAAHVTAIDVGHDQFAAGLRAEPRITLWEGLNARDLTRDHLRTPLRFIVCDVSFISLKLALPAALDLAETGARLIALIKPQFEAGREALGKDGIVKSETLRQQICDDIASWLNGRGWGPIGLTPSPLKGGSGNTEYLVAAEKTA</sequence>
<keyword evidence="2" id="KW-1185">Reference proteome</keyword>
<comment type="caution">
    <text evidence="1">The sequence shown here is derived from an EMBL/GenBank/DDBJ whole genome shotgun (WGS) entry which is preliminary data.</text>
</comment>
<organism evidence="1 2">
    <name type="scientific">Taklimakanibacter albus</name>
    <dbReference type="NCBI Taxonomy" id="2800327"/>
    <lineage>
        <taxon>Bacteria</taxon>
        <taxon>Pseudomonadati</taxon>
        <taxon>Pseudomonadota</taxon>
        <taxon>Alphaproteobacteria</taxon>
        <taxon>Hyphomicrobiales</taxon>
        <taxon>Aestuariivirgaceae</taxon>
        <taxon>Taklimakanibacter</taxon>
    </lineage>
</organism>
<dbReference type="EMBL" id="JAENHL010000008">
    <property type="protein sequence ID" value="MBK1870124.1"/>
    <property type="molecule type" value="Genomic_DNA"/>
</dbReference>
<keyword evidence="1" id="KW-0489">Methyltransferase</keyword>